<proteinExistence type="predicted"/>
<dbReference type="InterPro" id="IPR019056">
    <property type="entry name" value="Phage_TAC_6"/>
</dbReference>
<sequence length="51" mass="5800">MQVAFGRLGWSPAVFWSSTPRELAAALGWQKSATGLKRSVLERMMKRHPDR</sequence>
<accession>A0ABR9C4S9</accession>
<evidence type="ECO:0000313" key="2">
    <source>
        <dbReference type="Proteomes" id="UP000615687"/>
    </source>
</evidence>
<comment type="caution">
    <text evidence="1">The sequence shown here is derived from an EMBL/GenBank/DDBJ whole genome shotgun (WGS) entry which is preliminary data.</text>
</comment>
<evidence type="ECO:0000313" key="1">
    <source>
        <dbReference type="EMBL" id="MBD8874859.1"/>
    </source>
</evidence>
<dbReference type="EMBL" id="JACYXJ010000001">
    <property type="protein sequence ID" value="MBD8874859.1"/>
    <property type="molecule type" value="Genomic_DNA"/>
</dbReference>
<protein>
    <submittedName>
        <fullName evidence="1">Phage tail assembly chaperone</fullName>
    </submittedName>
</protein>
<dbReference type="Proteomes" id="UP000615687">
    <property type="component" value="Unassembled WGS sequence"/>
</dbReference>
<dbReference type="RefSeq" id="WP_192106534.1">
    <property type="nucleotide sequence ID" value="NZ_JACYXJ010000001.1"/>
</dbReference>
<name>A0ABR9C4S9_9HYPH</name>
<reference evidence="1 2" key="1">
    <citation type="submission" date="2020-09" db="EMBL/GenBank/DDBJ databases">
        <title>The genome sequence of type strain Labrenzia polysiphoniae KACC 19711.</title>
        <authorList>
            <person name="Liu Y."/>
        </authorList>
    </citation>
    <scope>NUCLEOTIDE SEQUENCE [LARGE SCALE GENOMIC DNA]</scope>
    <source>
        <strain evidence="1 2">KACC 19711</strain>
    </source>
</reference>
<gene>
    <name evidence="1" type="ORF">IG617_01050</name>
</gene>
<dbReference type="Pfam" id="PF09550">
    <property type="entry name" value="Phage_TAC_6"/>
    <property type="match status" value="1"/>
</dbReference>
<keyword evidence="2" id="KW-1185">Reference proteome</keyword>
<organism evidence="1 2">
    <name type="scientific">Roseibium polysiphoniae</name>
    <dbReference type="NCBI Taxonomy" id="2571221"/>
    <lineage>
        <taxon>Bacteria</taxon>
        <taxon>Pseudomonadati</taxon>
        <taxon>Pseudomonadota</taxon>
        <taxon>Alphaproteobacteria</taxon>
        <taxon>Hyphomicrobiales</taxon>
        <taxon>Stappiaceae</taxon>
        <taxon>Roseibium</taxon>
    </lineage>
</organism>